<dbReference type="EMBL" id="NMUH01001760">
    <property type="protein sequence ID" value="MQL95156.1"/>
    <property type="molecule type" value="Genomic_DNA"/>
</dbReference>
<dbReference type="AlphaFoldDB" id="A0A843VJ68"/>
<dbReference type="InterPro" id="IPR044824">
    <property type="entry name" value="MAIN-like"/>
</dbReference>
<proteinExistence type="predicted"/>
<comment type="caution">
    <text evidence="1">The sequence shown here is derived from an EMBL/GenBank/DDBJ whole genome shotgun (WGS) entry which is preliminary data.</text>
</comment>
<protein>
    <recommendedName>
        <fullName evidence="3">Aminotransferase-like plant mobile domain-containing protein</fullName>
    </recommendedName>
</protein>
<sequence>MSKLGAHTFLLFSSSFQAPTAIKRAPNASMGEEAPYEGPKRAWTSYGDLQRLTDIPNHLSNNGDVRELFPGSRLYSKLTWIAPMIKALPMYATVLLEEVEVFLALPKTKRGDEQNICYIVEPINPKLILGEFMTDPGDVYTMISPQFIHLVPLSKWVISQCKNKSGDHREIAKAVAICLCGLVLFPSTDHHIDFASLSAISGVWRGLSLSHAVLAYLYAGLTSASTGGPLYGSMILLECWLGVRIKFKSAENPITESRIFGCHPLCFIGGVAMFPDRVICRTADKKTRIAWRHYFSTLPVEHFALGIAALCEVEVWLPLGRGLDLQLVGNMALVLYNPHRCYLQIGKPRTKILQPSHLPPMKKRRLGDPEDEQVVRSALVLWRVCATCWVECKFISFPSYFDDDKRYKHFYAEDVSTHSSMVSTQQHRFKGKMYKNVETVSTHVKSVSTRVAIFSEIKPTQVDTLSEQVNTRLSSQNSQFADSGQQVDTLKSRSTRDLLPITNSYIFWTVCRHYHQGRSTHYGNFSS</sequence>
<evidence type="ECO:0008006" key="3">
    <source>
        <dbReference type="Google" id="ProtNLM"/>
    </source>
</evidence>
<name>A0A843VJ68_COLES</name>
<reference evidence="1" key="1">
    <citation type="submission" date="2017-07" db="EMBL/GenBank/DDBJ databases">
        <title>Taro Niue Genome Assembly and Annotation.</title>
        <authorList>
            <person name="Atibalentja N."/>
            <person name="Keating K."/>
            <person name="Fields C.J."/>
        </authorList>
    </citation>
    <scope>NUCLEOTIDE SEQUENCE</scope>
    <source>
        <strain evidence="1">Niue_2</strain>
        <tissue evidence="1">Leaf</tissue>
    </source>
</reference>
<dbReference type="PANTHER" id="PTHR46033:SF8">
    <property type="entry name" value="PROTEIN MAINTENANCE OF MERISTEMS-LIKE"/>
    <property type="match status" value="1"/>
</dbReference>
<evidence type="ECO:0000313" key="1">
    <source>
        <dbReference type="EMBL" id="MQL95156.1"/>
    </source>
</evidence>
<evidence type="ECO:0000313" key="2">
    <source>
        <dbReference type="Proteomes" id="UP000652761"/>
    </source>
</evidence>
<organism evidence="1 2">
    <name type="scientific">Colocasia esculenta</name>
    <name type="common">Wild taro</name>
    <name type="synonym">Arum esculentum</name>
    <dbReference type="NCBI Taxonomy" id="4460"/>
    <lineage>
        <taxon>Eukaryota</taxon>
        <taxon>Viridiplantae</taxon>
        <taxon>Streptophyta</taxon>
        <taxon>Embryophyta</taxon>
        <taxon>Tracheophyta</taxon>
        <taxon>Spermatophyta</taxon>
        <taxon>Magnoliopsida</taxon>
        <taxon>Liliopsida</taxon>
        <taxon>Araceae</taxon>
        <taxon>Aroideae</taxon>
        <taxon>Colocasieae</taxon>
        <taxon>Colocasia</taxon>
    </lineage>
</organism>
<dbReference type="GO" id="GO:0010073">
    <property type="term" value="P:meristem maintenance"/>
    <property type="evidence" value="ECO:0007669"/>
    <property type="project" value="InterPro"/>
</dbReference>
<accession>A0A843VJ68</accession>
<gene>
    <name evidence="1" type="ORF">Taro_027818</name>
</gene>
<keyword evidence="2" id="KW-1185">Reference proteome</keyword>
<dbReference type="Proteomes" id="UP000652761">
    <property type="component" value="Unassembled WGS sequence"/>
</dbReference>
<dbReference type="PANTHER" id="PTHR46033">
    <property type="entry name" value="PROTEIN MAIN-LIKE 2"/>
    <property type="match status" value="1"/>
</dbReference>